<reference evidence="1" key="1">
    <citation type="submission" date="2021-08" db="EMBL/GenBank/DDBJ databases">
        <title>WGS assembly of Ceratopteris richardii.</title>
        <authorList>
            <person name="Marchant D.B."/>
            <person name="Chen G."/>
            <person name="Jenkins J."/>
            <person name="Shu S."/>
            <person name="Leebens-Mack J."/>
            <person name="Grimwood J."/>
            <person name="Schmutz J."/>
            <person name="Soltis P."/>
            <person name="Soltis D."/>
            <person name="Chen Z.-H."/>
        </authorList>
    </citation>
    <scope>NUCLEOTIDE SEQUENCE</scope>
    <source>
        <strain evidence="1">Whitten #5841</strain>
        <tissue evidence="1">Leaf</tissue>
    </source>
</reference>
<dbReference type="AlphaFoldDB" id="A0A8T2TE23"/>
<protein>
    <submittedName>
        <fullName evidence="1">Uncharacterized protein</fullName>
    </submittedName>
</protein>
<evidence type="ECO:0000313" key="2">
    <source>
        <dbReference type="Proteomes" id="UP000825935"/>
    </source>
</evidence>
<dbReference type="EMBL" id="CM035419">
    <property type="protein sequence ID" value="KAH7416004.1"/>
    <property type="molecule type" value="Genomic_DNA"/>
</dbReference>
<comment type="caution">
    <text evidence="1">The sequence shown here is derived from an EMBL/GenBank/DDBJ whole genome shotgun (WGS) entry which is preliminary data.</text>
</comment>
<name>A0A8T2TE23_CERRI</name>
<keyword evidence="2" id="KW-1185">Reference proteome</keyword>
<accession>A0A8T2TE23</accession>
<organism evidence="1 2">
    <name type="scientific">Ceratopteris richardii</name>
    <name type="common">Triangle waterfern</name>
    <dbReference type="NCBI Taxonomy" id="49495"/>
    <lineage>
        <taxon>Eukaryota</taxon>
        <taxon>Viridiplantae</taxon>
        <taxon>Streptophyta</taxon>
        <taxon>Embryophyta</taxon>
        <taxon>Tracheophyta</taxon>
        <taxon>Polypodiopsida</taxon>
        <taxon>Polypodiidae</taxon>
        <taxon>Polypodiales</taxon>
        <taxon>Pteridineae</taxon>
        <taxon>Pteridaceae</taxon>
        <taxon>Parkerioideae</taxon>
        <taxon>Ceratopteris</taxon>
    </lineage>
</organism>
<sequence>MKEAKDDDDATCPVCFSLLAESELIPIYENGRSNTAEEAEAGNIHACHAATTAMEIPDRPKARPISEDEITASESDTIVNVRGFAFPAPSLQKVHTLRLFTFSHQREEGVTEDEYHFKFCASEEESTISVVSPRSLSHSRYRESRIVRDPEQGPLYFVDAPQTNRDAPSA</sequence>
<dbReference type="Proteomes" id="UP000825935">
    <property type="component" value="Chromosome 14"/>
</dbReference>
<evidence type="ECO:0000313" key="1">
    <source>
        <dbReference type="EMBL" id="KAH7416004.1"/>
    </source>
</evidence>
<gene>
    <name evidence="1" type="ORF">KP509_14G070900</name>
</gene>
<proteinExistence type="predicted"/>